<reference evidence="2" key="1">
    <citation type="submission" date="2016-10" db="EMBL/GenBank/DDBJ databases">
        <title>Sequence of Gallionella enrichment culture.</title>
        <authorList>
            <person name="Poehlein A."/>
            <person name="Muehling M."/>
            <person name="Daniel R."/>
        </authorList>
    </citation>
    <scope>NUCLEOTIDE SEQUENCE</scope>
</reference>
<protein>
    <submittedName>
        <fullName evidence="2">Uncharacterized protein</fullName>
    </submittedName>
</protein>
<feature type="region of interest" description="Disordered" evidence="1">
    <location>
        <begin position="223"/>
        <end position="333"/>
    </location>
</feature>
<dbReference type="EMBL" id="MLJW01001621">
    <property type="protein sequence ID" value="OIQ77417.1"/>
    <property type="molecule type" value="Genomic_DNA"/>
</dbReference>
<feature type="compositionally biased region" description="Basic and acidic residues" evidence="1">
    <location>
        <begin position="38"/>
        <end position="65"/>
    </location>
</feature>
<sequence>MELRADLAQREVHLGCEHEDRDPGDQADVSVDQPQADPDGHEGDGQRGQQLEHHPREERDPEGAHRRTPVGVAELPHAGDRSALAAEGTQRREAGEEVEDLRTEPLHDAQPARGPTFRESPDEHHEQGDQRERPGDDQSRHPVLREHDDQRRRRHRHCEDELGQVADEVGLERVQPAGCERDDSRPVALGEPAWAERCRLRDHLLAELGDRLRGRPVRVALLGPGHDGAGKHDDAEPHDERADVRDVGAPADRTPAEHGAVVHRSGERMREQQGLGHHERGSCGAQCGGQGDVAPGRPGVPQEPRVKRLHATERLTRSCARTSGRCAPGCSSR</sequence>
<evidence type="ECO:0000256" key="1">
    <source>
        <dbReference type="SAM" id="MobiDB-lite"/>
    </source>
</evidence>
<feature type="compositionally biased region" description="Basic and acidic residues" evidence="1">
    <location>
        <begin position="119"/>
        <end position="151"/>
    </location>
</feature>
<gene>
    <name evidence="2" type="ORF">GALL_408920</name>
</gene>
<feature type="compositionally biased region" description="Basic and acidic residues" evidence="1">
    <location>
        <begin position="304"/>
        <end position="316"/>
    </location>
</feature>
<comment type="caution">
    <text evidence="2">The sequence shown here is derived from an EMBL/GenBank/DDBJ whole genome shotgun (WGS) entry which is preliminary data.</text>
</comment>
<evidence type="ECO:0000313" key="2">
    <source>
        <dbReference type="EMBL" id="OIQ77417.1"/>
    </source>
</evidence>
<feature type="compositionally biased region" description="Basic and acidic residues" evidence="1">
    <location>
        <begin position="264"/>
        <end position="281"/>
    </location>
</feature>
<proteinExistence type="predicted"/>
<name>A0A1J5Q121_9ZZZZ</name>
<feature type="compositionally biased region" description="Basic and acidic residues" evidence="1">
    <location>
        <begin position="228"/>
        <end position="246"/>
    </location>
</feature>
<feature type="compositionally biased region" description="Basic and acidic residues" evidence="1">
    <location>
        <begin position="1"/>
        <end position="24"/>
    </location>
</feature>
<organism evidence="2">
    <name type="scientific">mine drainage metagenome</name>
    <dbReference type="NCBI Taxonomy" id="410659"/>
    <lineage>
        <taxon>unclassified sequences</taxon>
        <taxon>metagenomes</taxon>
        <taxon>ecological metagenomes</taxon>
    </lineage>
</organism>
<feature type="region of interest" description="Disordered" evidence="1">
    <location>
        <begin position="1"/>
        <end position="159"/>
    </location>
</feature>
<dbReference type="AlphaFoldDB" id="A0A1J5Q121"/>
<accession>A0A1J5Q121</accession>
<feature type="compositionally biased region" description="Basic and acidic residues" evidence="1">
    <location>
        <begin position="89"/>
        <end position="107"/>
    </location>
</feature>